<keyword evidence="7 14" id="KW-1133">Transmembrane helix</keyword>
<dbReference type="AlphaFoldDB" id="A0A840A9I4"/>
<dbReference type="InterPro" id="IPR006369">
    <property type="entry name" value="Protohaem_IX_farnesylTrfase"/>
</dbReference>
<keyword evidence="5 14" id="KW-0808">Transferase</keyword>
<evidence type="ECO:0000256" key="11">
    <source>
        <dbReference type="ARBA" id="ARBA00040810"/>
    </source>
</evidence>
<comment type="miscellaneous">
    <text evidence="14">Carbon 2 of the heme B porphyrin ring is defined according to the Fischer nomenclature.</text>
</comment>
<comment type="subcellular location">
    <subcellularLocation>
        <location evidence="1 14">Cell membrane</location>
        <topology evidence="1 14">Multi-pass membrane protein</topology>
    </subcellularLocation>
</comment>
<dbReference type="EC" id="2.5.1.141" evidence="3 14"/>
<evidence type="ECO:0000256" key="3">
    <source>
        <dbReference type="ARBA" id="ARBA00012292"/>
    </source>
</evidence>
<dbReference type="Pfam" id="PF01040">
    <property type="entry name" value="UbiA"/>
    <property type="match status" value="1"/>
</dbReference>
<feature type="transmembrane region" description="Helical" evidence="14">
    <location>
        <begin position="131"/>
        <end position="152"/>
    </location>
</feature>
<comment type="catalytic activity">
    <reaction evidence="13 14">
        <text>heme b + (2E,6E)-farnesyl diphosphate + H2O = Fe(II)-heme o + diphosphate</text>
        <dbReference type="Rhea" id="RHEA:28070"/>
        <dbReference type="ChEBI" id="CHEBI:15377"/>
        <dbReference type="ChEBI" id="CHEBI:33019"/>
        <dbReference type="ChEBI" id="CHEBI:60344"/>
        <dbReference type="ChEBI" id="CHEBI:60530"/>
        <dbReference type="ChEBI" id="CHEBI:175763"/>
        <dbReference type="EC" id="2.5.1.141"/>
    </reaction>
</comment>
<dbReference type="NCBIfam" id="NF003349">
    <property type="entry name" value="PRK04375.1-2"/>
    <property type="match status" value="1"/>
</dbReference>
<name>A0A840A9I4_9PROT</name>
<keyword evidence="16" id="KW-1185">Reference proteome</keyword>
<evidence type="ECO:0000256" key="4">
    <source>
        <dbReference type="ARBA" id="ARBA00022475"/>
    </source>
</evidence>
<dbReference type="InterPro" id="IPR000537">
    <property type="entry name" value="UbiA_prenyltransferase"/>
</dbReference>
<sequence length="320" mass="34369">MSRTGGAKAPLAISAPAADDLMGSEVRDWITLLKPRVLSLVVYSGVAGLLVAPGVGEMPLVLALTAVLCITIAAGAAGAINMWYDRDIDAVMRRTQKRPIPSGRISADGALAYGVLLAVGSVALMGLATNWLAAAVLAGSILFYVVIYTMWLKRRTPQNIVIGGAAGAFPPLIGWVAVTGSVEALPLVLFAIIFMWTPPHFWALSLWAHQDYQRAGVPMLPVVSGARETRRQVVIYTVLLVPLTLVPWLMGFNSWAYGLAAAVLGANFLRHAWAVWRDAQDAAGVSQTQDMPAKRCFKYSISYLFLLLGALVVDRLWLVA</sequence>
<evidence type="ECO:0000256" key="14">
    <source>
        <dbReference type="HAMAP-Rule" id="MF_00154"/>
    </source>
</evidence>
<evidence type="ECO:0000313" key="16">
    <source>
        <dbReference type="Proteomes" id="UP000553193"/>
    </source>
</evidence>
<feature type="transmembrane region" description="Helical" evidence="14">
    <location>
        <begin position="297"/>
        <end position="318"/>
    </location>
</feature>
<evidence type="ECO:0000256" key="8">
    <source>
        <dbReference type="ARBA" id="ARBA00023133"/>
    </source>
</evidence>
<feature type="transmembrane region" description="Helical" evidence="14">
    <location>
        <begin position="61"/>
        <end position="84"/>
    </location>
</feature>
<evidence type="ECO:0000313" key="15">
    <source>
        <dbReference type="EMBL" id="MBB3897176.1"/>
    </source>
</evidence>
<dbReference type="PANTHER" id="PTHR43448:SF7">
    <property type="entry name" value="4-HYDROXYBENZOATE SOLANESYLTRANSFERASE"/>
    <property type="match status" value="1"/>
</dbReference>
<gene>
    <name evidence="14" type="primary">ctaB</name>
    <name evidence="15" type="ORF">GGQ83_000602</name>
</gene>
<dbReference type="CDD" id="cd13957">
    <property type="entry name" value="PT_UbiA_Cox10"/>
    <property type="match status" value="1"/>
</dbReference>
<keyword evidence="9 14" id="KW-0472">Membrane</keyword>
<feature type="transmembrane region" description="Helical" evidence="14">
    <location>
        <begin position="233"/>
        <end position="250"/>
    </location>
</feature>
<dbReference type="NCBIfam" id="TIGR01473">
    <property type="entry name" value="cyoE_ctaB"/>
    <property type="match status" value="1"/>
</dbReference>
<evidence type="ECO:0000256" key="10">
    <source>
        <dbReference type="ARBA" id="ARBA00030253"/>
    </source>
</evidence>
<dbReference type="InterPro" id="IPR030470">
    <property type="entry name" value="UbiA_prenylTrfase_CS"/>
</dbReference>
<dbReference type="GO" id="GO:0005886">
    <property type="term" value="C:plasma membrane"/>
    <property type="evidence" value="ECO:0007669"/>
    <property type="project" value="UniProtKB-SubCell"/>
</dbReference>
<dbReference type="InterPro" id="IPR044878">
    <property type="entry name" value="UbiA_sf"/>
</dbReference>
<evidence type="ECO:0000256" key="7">
    <source>
        <dbReference type="ARBA" id="ARBA00022989"/>
    </source>
</evidence>
<dbReference type="PROSITE" id="PS00943">
    <property type="entry name" value="UBIA"/>
    <property type="match status" value="1"/>
</dbReference>
<comment type="caution">
    <text evidence="15">The sequence shown here is derived from an EMBL/GenBank/DDBJ whole genome shotgun (WGS) entry which is preliminary data.</text>
</comment>
<evidence type="ECO:0000256" key="13">
    <source>
        <dbReference type="ARBA" id="ARBA00047690"/>
    </source>
</evidence>
<keyword evidence="6 14" id="KW-0812">Transmembrane</keyword>
<dbReference type="Gene3D" id="1.10.357.140">
    <property type="entry name" value="UbiA prenyltransferase"/>
    <property type="match status" value="1"/>
</dbReference>
<evidence type="ECO:0000256" key="6">
    <source>
        <dbReference type="ARBA" id="ARBA00022692"/>
    </source>
</evidence>
<accession>A0A840A9I4</accession>
<comment type="function">
    <text evidence="14">Converts heme B (protoheme IX) to heme O by substitution of the vinyl group on carbon 2 of heme B porphyrin ring with a hydroxyethyl farnesyl side group.</text>
</comment>
<evidence type="ECO:0000256" key="1">
    <source>
        <dbReference type="ARBA" id="ARBA00004651"/>
    </source>
</evidence>
<proteinExistence type="inferred from homology"/>
<comment type="similarity">
    <text evidence="14">Belongs to the UbiA prenyltransferase family. Protoheme IX farnesyltransferase subfamily.</text>
</comment>
<keyword evidence="4 14" id="KW-1003">Cell membrane</keyword>
<protein>
    <recommendedName>
        <fullName evidence="11 14">Protoheme IX farnesyltransferase</fullName>
        <ecNumber evidence="3 14">2.5.1.141</ecNumber>
    </recommendedName>
    <alternativeName>
        <fullName evidence="12 14">Heme B farnesyltransferase</fullName>
    </alternativeName>
    <alternativeName>
        <fullName evidence="10 14">Heme O synthase</fullName>
    </alternativeName>
</protein>
<organism evidence="15 16">
    <name type="scientific">Roseococcus suduntuyensis</name>
    <dbReference type="NCBI Taxonomy" id="455361"/>
    <lineage>
        <taxon>Bacteria</taxon>
        <taxon>Pseudomonadati</taxon>
        <taxon>Pseudomonadota</taxon>
        <taxon>Alphaproteobacteria</taxon>
        <taxon>Acetobacterales</taxon>
        <taxon>Roseomonadaceae</taxon>
        <taxon>Roseococcus</taxon>
    </lineage>
</organism>
<evidence type="ECO:0000256" key="12">
    <source>
        <dbReference type="ARBA" id="ARBA00042475"/>
    </source>
</evidence>
<dbReference type="UniPathway" id="UPA00834">
    <property type="reaction ID" value="UER00712"/>
</dbReference>
<comment type="pathway">
    <text evidence="2 14">Porphyrin-containing compound metabolism; heme O biosynthesis; heme O from protoheme: step 1/1.</text>
</comment>
<reference evidence="15 16" key="1">
    <citation type="submission" date="2020-08" db="EMBL/GenBank/DDBJ databases">
        <title>Genomic Encyclopedia of Type Strains, Phase IV (KMG-IV): sequencing the most valuable type-strain genomes for metagenomic binning, comparative biology and taxonomic classification.</title>
        <authorList>
            <person name="Goeker M."/>
        </authorList>
    </citation>
    <scope>NUCLEOTIDE SEQUENCE [LARGE SCALE GENOMIC DNA]</scope>
    <source>
        <strain evidence="15 16">DSM 19979</strain>
    </source>
</reference>
<feature type="transmembrane region" description="Helical" evidence="14">
    <location>
        <begin position="256"/>
        <end position="276"/>
    </location>
</feature>
<feature type="transmembrane region" description="Helical" evidence="14">
    <location>
        <begin position="105"/>
        <end position="125"/>
    </location>
</feature>
<dbReference type="Proteomes" id="UP000553193">
    <property type="component" value="Unassembled WGS sequence"/>
</dbReference>
<dbReference type="GO" id="GO:0008495">
    <property type="term" value="F:protoheme IX farnesyltransferase activity"/>
    <property type="evidence" value="ECO:0007669"/>
    <property type="project" value="UniProtKB-UniRule"/>
</dbReference>
<dbReference type="PANTHER" id="PTHR43448">
    <property type="entry name" value="PROTOHEME IX FARNESYLTRANSFERASE, MITOCHONDRIAL"/>
    <property type="match status" value="1"/>
</dbReference>
<feature type="transmembrane region" description="Helical" evidence="14">
    <location>
        <begin position="184"/>
        <end position="204"/>
    </location>
</feature>
<feature type="transmembrane region" description="Helical" evidence="14">
    <location>
        <begin position="159"/>
        <end position="178"/>
    </location>
</feature>
<dbReference type="HAMAP" id="MF_00154">
    <property type="entry name" value="CyoE_CtaB"/>
    <property type="match status" value="1"/>
</dbReference>
<feature type="transmembrane region" description="Helical" evidence="14">
    <location>
        <begin position="37"/>
        <end position="55"/>
    </location>
</feature>
<evidence type="ECO:0000256" key="5">
    <source>
        <dbReference type="ARBA" id="ARBA00022679"/>
    </source>
</evidence>
<dbReference type="EMBL" id="JACIDJ010000001">
    <property type="protein sequence ID" value="MBB3897176.1"/>
    <property type="molecule type" value="Genomic_DNA"/>
</dbReference>
<evidence type="ECO:0000256" key="9">
    <source>
        <dbReference type="ARBA" id="ARBA00023136"/>
    </source>
</evidence>
<dbReference type="GO" id="GO:0048034">
    <property type="term" value="P:heme O biosynthetic process"/>
    <property type="evidence" value="ECO:0007669"/>
    <property type="project" value="UniProtKB-UniRule"/>
</dbReference>
<keyword evidence="8 14" id="KW-0350">Heme biosynthesis</keyword>
<evidence type="ECO:0000256" key="2">
    <source>
        <dbReference type="ARBA" id="ARBA00004919"/>
    </source>
</evidence>